<dbReference type="EMBL" id="GBRH01255784">
    <property type="protein sequence ID" value="JAD42111.1"/>
    <property type="molecule type" value="Transcribed_RNA"/>
</dbReference>
<name>A0A0A8ZTL2_ARUDO</name>
<dbReference type="AlphaFoldDB" id="A0A0A8ZTL2"/>
<proteinExistence type="predicted"/>
<reference evidence="1" key="1">
    <citation type="submission" date="2014-09" db="EMBL/GenBank/DDBJ databases">
        <authorList>
            <person name="Magalhaes I.L.F."/>
            <person name="Oliveira U."/>
            <person name="Santos F.R."/>
            <person name="Vidigal T.H.D.A."/>
            <person name="Brescovit A.D."/>
            <person name="Santos A.J."/>
        </authorList>
    </citation>
    <scope>NUCLEOTIDE SEQUENCE</scope>
    <source>
        <tissue evidence="1">Shoot tissue taken approximately 20 cm above the soil surface</tissue>
    </source>
</reference>
<evidence type="ECO:0000313" key="1">
    <source>
        <dbReference type="EMBL" id="JAD42111.1"/>
    </source>
</evidence>
<reference evidence="1" key="2">
    <citation type="journal article" date="2015" name="Data Brief">
        <title>Shoot transcriptome of the giant reed, Arundo donax.</title>
        <authorList>
            <person name="Barrero R.A."/>
            <person name="Guerrero F.D."/>
            <person name="Moolhuijzen P."/>
            <person name="Goolsby J.A."/>
            <person name="Tidwell J."/>
            <person name="Bellgard S.E."/>
            <person name="Bellgard M.I."/>
        </authorList>
    </citation>
    <scope>NUCLEOTIDE SEQUENCE</scope>
    <source>
        <tissue evidence="1">Shoot tissue taken approximately 20 cm above the soil surface</tissue>
    </source>
</reference>
<sequence length="18" mass="2214">MHKLYYYINKRVKCTVGP</sequence>
<accession>A0A0A8ZTL2</accession>
<organism evidence="1">
    <name type="scientific">Arundo donax</name>
    <name type="common">Giant reed</name>
    <name type="synonym">Donax arundinaceus</name>
    <dbReference type="NCBI Taxonomy" id="35708"/>
    <lineage>
        <taxon>Eukaryota</taxon>
        <taxon>Viridiplantae</taxon>
        <taxon>Streptophyta</taxon>
        <taxon>Embryophyta</taxon>
        <taxon>Tracheophyta</taxon>
        <taxon>Spermatophyta</taxon>
        <taxon>Magnoliopsida</taxon>
        <taxon>Liliopsida</taxon>
        <taxon>Poales</taxon>
        <taxon>Poaceae</taxon>
        <taxon>PACMAD clade</taxon>
        <taxon>Arundinoideae</taxon>
        <taxon>Arundineae</taxon>
        <taxon>Arundo</taxon>
    </lineage>
</organism>
<protein>
    <submittedName>
        <fullName evidence="1">Uncharacterized protein</fullName>
    </submittedName>
</protein>